<dbReference type="Gene3D" id="2.60.120.1130">
    <property type="match status" value="1"/>
</dbReference>
<keyword evidence="1" id="KW-0732">Signal</keyword>
<gene>
    <name evidence="4" type="ORF">H4K34_05185</name>
</gene>
<sequence length="639" mass="74533">MNKTKVIFGLFLGCSLGLQAQTPSALMKEYKDEDAVRLEGHNETQLSIKDDQILITNRHSMKTFLNDKNVNGRGEVSLNYEPPFSEITDIEAYTLVPNFEKDKYDKEKVRDFIDRKVIDEDVFHDGTRAKSFTFEGMMQGAITVLEYEEEYHEPFLVGREVFDPYMYSKSQHFSLIVEEGIEIEYQYFNCDSSFFEHWVEQDGDETTHHWRTAEMKSRKWESGSPSSLYLSPHIVYRIKSFVKSDGQVEKVMGDVSDLHRYYQRFLSDLESPDAELKSLTDSLTKGLETPRAKAKAIYDWVNHSIRYIAFEDGYGGFRPREANFVCTKRYGDCKDMGNLLVQMMTYAGLDAHHVWIGTRSIPYTYEEVPTGLSDNHMIAALKLDGEYYFLDATNKNLPFPYPSSFIQGKQALINLGPESFDLKTVPVLDHHLNDETDSCFLKLEGNNLVGEGHKHYGVYHRSNVLRILERKDEEAMKNFLKYDLQKGDNRCKSELKNYEITEDGFKLNYSMRLDRYARVAGNKTIINLNLEQILASNSLEEDRKNPMELNNTTLFKRYFELEIPENYSLNYLPESSSYEHPKFSYKISYKQEGNKVIYNIEIALKTLFVEVEDLEDWNEFIRKLRKEYQQTLILNPNEN</sequence>
<dbReference type="RefSeq" id="WP_210759762.1">
    <property type="nucleotide sequence ID" value="NZ_CP060139.1"/>
</dbReference>
<evidence type="ECO:0000313" key="5">
    <source>
        <dbReference type="Proteomes" id="UP000516305"/>
    </source>
</evidence>
<evidence type="ECO:0000259" key="2">
    <source>
        <dbReference type="Pfam" id="PF01841"/>
    </source>
</evidence>
<dbReference type="InterPro" id="IPR038765">
    <property type="entry name" value="Papain-like_cys_pep_sf"/>
</dbReference>
<dbReference type="Gene3D" id="3.10.620.30">
    <property type="match status" value="1"/>
</dbReference>
<dbReference type="InterPro" id="IPR002931">
    <property type="entry name" value="Transglutaminase-like"/>
</dbReference>
<protein>
    <submittedName>
        <fullName evidence="4">DUF3857 and transglutaminase domain-containing protein</fullName>
    </submittedName>
</protein>
<evidence type="ECO:0000259" key="3">
    <source>
        <dbReference type="Pfam" id="PF12969"/>
    </source>
</evidence>
<feature type="chain" id="PRO_5028828845" evidence="1">
    <location>
        <begin position="21"/>
        <end position="639"/>
    </location>
</feature>
<keyword evidence="5" id="KW-1185">Reference proteome</keyword>
<dbReference type="SUPFAM" id="SSF54001">
    <property type="entry name" value="Cysteine proteinases"/>
    <property type="match status" value="1"/>
</dbReference>
<reference evidence="4 5" key="1">
    <citation type="submission" date="2020-08" db="EMBL/GenBank/DDBJ databases">
        <title>Croceimicrobium hydrocarbonivorans gen. nov., sp. nov., a novel marine bacterium isolated from a bacterial consortium that degrades polyethylene terephthalate.</title>
        <authorList>
            <person name="Liu R."/>
        </authorList>
    </citation>
    <scope>NUCLEOTIDE SEQUENCE [LARGE SCALE GENOMIC DNA]</scope>
    <source>
        <strain evidence="4 5">A20-9</strain>
    </source>
</reference>
<dbReference type="Pfam" id="PF12969">
    <property type="entry name" value="DUF3857"/>
    <property type="match status" value="1"/>
</dbReference>
<dbReference type="KEGG" id="chyd:H4K34_05185"/>
<evidence type="ECO:0000313" key="4">
    <source>
        <dbReference type="EMBL" id="QNR25235.1"/>
    </source>
</evidence>
<name>A0A7H0VHN7_9FLAO</name>
<dbReference type="InterPro" id="IPR024618">
    <property type="entry name" value="DUF3857"/>
</dbReference>
<dbReference type="Proteomes" id="UP000516305">
    <property type="component" value="Chromosome"/>
</dbReference>
<feature type="signal peptide" evidence="1">
    <location>
        <begin position="1"/>
        <end position="20"/>
    </location>
</feature>
<dbReference type="AlphaFoldDB" id="A0A7H0VHN7"/>
<organism evidence="4 5">
    <name type="scientific">Croceimicrobium hydrocarbonivorans</name>
    <dbReference type="NCBI Taxonomy" id="2761580"/>
    <lineage>
        <taxon>Bacteria</taxon>
        <taxon>Pseudomonadati</taxon>
        <taxon>Bacteroidota</taxon>
        <taxon>Flavobacteriia</taxon>
        <taxon>Flavobacteriales</taxon>
        <taxon>Owenweeksiaceae</taxon>
        <taxon>Croceimicrobium</taxon>
    </lineage>
</organism>
<dbReference type="EMBL" id="CP060139">
    <property type="protein sequence ID" value="QNR25235.1"/>
    <property type="molecule type" value="Genomic_DNA"/>
</dbReference>
<evidence type="ECO:0000256" key="1">
    <source>
        <dbReference type="SAM" id="SignalP"/>
    </source>
</evidence>
<feature type="domain" description="Transglutaminase-like" evidence="2">
    <location>
        <begin position="278"/>
        <end position="391"/>
    </location>
</feature>
<dbReference type="Pfam" id="PF01841">
    <property type="entry name" value="Transglut_core"/>
    <property type="match status" value="1"/>
</dbReference>
<feature type="domain" description="DUF3857" evidence="3">
    <location>
        <begin position="57"/>
        <end position="216"/>
    </location>
</feature>
<proteinExistence type="predicted"/>
<accession>A0A7H0VHN7</accession>
<dbReference type="Gene3D" id="2.60.40.3140">
    <property type="match status" value="1"/>
</dbReference>